<proteinExistence type="predicted"/>
<feature type="signal peptide" evidence="1">
    <location>
        <begin position="1"/>
        <end position="21"/>
    </location>
</feature>
<reference evidence="2 3" key="1">
    <citation type="submission" date="2020-08" db="EMBL/GenBank/DDBJ databases">
        <title>Genome sequence of Sphingomonas lutea KCTC 23642T.</title>
        <authorList>
            <person name="Hyun D.-W."/>
            <person name="Bae J.-W."/>
        </authorList>
    </citation>
    <scope>NUCLEOTIDE SEQUENCE [LARGE SCALE GENOMIC DNA]</scope>
    <source>
        <strain evidence="2 3">KCTC 23642</strain>
    </source>
</reference>
<evidence type="ECO:0008006" key="4">
    <source>
        <dbReference type="Google" id="ProtNLM"/>
    </source>
</evidence>
<protein>
    <recommendedName>
        <fullName evidence="4">RcnB family protein</fullName>
    </recommendedName>
</protein>
<dbReference type="AlphaFoldDB" id="A0A7G9SHG5"/>
<dbReference type="Proteomes" id="UP000515971">
    <property type="component" value="Chromosome"/>
</dbReference>
<dbReference type="RefSeq" id="WP_187537879.1">
    <property type="nucleotide sequence ID" value="NZ_BAABJT010000001.1"/>
</dbReference>
<sequence>MKNILLIVGAAAFAAAAPAAAKPGHAKGHGNAKHAKYFGYAGACPPGLAKHDGHCMPHGQYKKMYKVGQRYNTRYGNVWAYNQIPYDLRTQYGFQPDYNYYYGNGYLYQVDPRTQLIRAVVNAILR</sequence>
<accession>A0A7G9SHG5</accession>
<organism evidence="2 3">
    <name type="scientific">Sphingomonas lutea</name>
    <dbReference type="NCBI Taxonomy" id="1045317"/>
    <lineage>
        <taxon>Bacteria</taxon>
        <taxon>Pseudomonadati</taxon>
        <taxon>Pseudomonadota</taxon>
        <taxon>Alphaproteobacteria</taxon>
        <taxon>Sphingomonadales</taxon>
        <taxon>Sphingomonadaceae</taxon>
        <taxon>Sphingomonas</taxon>
    </lineage>
</organism>
<dbReference type="Gene3D" id="3.10.450.160">
    <property type="entry name" value="inner membrane protein cigr"/>
    <property type="match status" value="1"/>
</dbReference>
<keyword evidence="3" id="KW-1185">Reference proteome</keyword>
<evidence type="ECO:0000313" key="2">
    <source>
        <dbReference type="EMBL" id="QNN67290.1"/>
    </source>
</evidence>
<gene>
    <name evidence="2" type="ORF">H9L13_11880</name>
</gene>
<feature type="chain" id="PRO_5028808806" description="RcnB family protein" evidence="1">
    <location>
        <begin position="22"/>
        <end position="126"/>
    </location>
</feature>
<dbReference type="KEGG" id="slut:H9L13_11880"/>
<dbReference type="EMBL" id="CP060718">
    <property type="protein sequence ID" value="QNN67290.1"/>
    <property type="molecule type" value="Genomic_DNA"/>
</dbReference>
<evidence type="ECO:0000256" key="1">
    <source>
        <dbReference type="SAM" id="SignalP"/>
    </source>
</evidence>
<evidence type="ECO:0000313" key="3">
    <source>
        <dbReference type="Proteomes" id="UP000515971"/>
    </source>
</evidence>
<name>A0A7G9SHG5_9SPHN</name>
<keyword evidence="1" id="KW-0732">Signal</keyword>